<organism evidence="1 2">
    <name type="scientific">Tritonibacter aquimaris</name>
    <dbReference type="NCBI Taxonomy" id="2663379"/>
    <lineage>
        <taxon>Bacteria</taxon>
        <taxon>Pseudomonadati</taxon>
        <taxon>Pseudomonadota</taxon>
        <taxon>Alphaproteobacteria</taxon>
        <taxon>Rhodobacterales</taxon>
        <taxon>Paracoccaceae</taxon>
        <taxon>Tritonibacter</taxon>
    </lineage>
</organism>
<dbReference type="EMBL" id="WIXK01000002">
    <property type="protein sequence ID" value="MQY41711.1"/>
    <property type="molecule type" value="Genomic_DNA"/>
</dbReference>
<dbReference type="AlphaFoldDB" id="A0A844AUM9"/>
<proteinExistence type="predicted"/>
<evidence type="ECO:0000313" key="1">
    <source>
        <dbReference type="EMBL" id="MQY41711.1"/>
    </source>
</evidence>
<keyword evidence="1" id="KW-0378">Hydrolase</keyword>
<sequence length="286" mass="31416">MVDTAFRLQLPQRQRSGVVFASPHSGDCYFDDFLANSVLNDQQIRSSSDAYVDRLFAVAPKLGAPLLSAVAPRAYVDLNRASDELDSALILGVPKKGQNPRVASGLGVIPRVVANGRAIYSGKISRHEADERLEKYWTPYHNQLELLMQSTRSEFGMALLVDCHSMPHEAIGEPVMRNQRKAEIVLGDRFGASASSEVMDEVEAAFTRAGLSVARNAPFAGAYITQRYGRPSDGQHAIQVEIDRSLYMDEQKLELHRGFVDLRDALAGVVADLVSLGEEQLPFAAE</sequence>
<keyword evidence="2" id="KW-1185">Reference proteome</keyword>
<dbReference type="Pfam" id="PF05013">
    <property type="entry name" value="FGase"/>
    <property type="match status" value="1"/>
</dbReference>
<dbReference type="InterPro" id="IPR007709">
    <property type="entry name" value="N-FG_amidohydro"/>
</dbReference>
<name>A0A844AUM9_9RHOB</name>
<dbReference type="Proteomes" id="UP000436694">
    <property type="component" value="Unassembled WGS sequence"/>
</dbReference>
<evidence type="ECO:0000313" key="2">
    <source>
        <dbReference type="Proteomes" id="UP000436694"/>
    </source>
</evidence>
<comment type="caution">
    <text evidence="1">The sequence shown here is derived from an EMBL/GenBank/DDBJ whole genome shotgun (WGS) entry which is preliminary data.</text>
</comment>
<gene>
    <name evidence="1" type="ORF">GG681_03600</name>
</gene>
<dbReference type="GO" id="GO:0016787">
    <property type="term" value="F:hydrolase activity"/>
    <property type="evidence" value="ECO:0007669"/>
    <property type="project" value="UniProtKB-KW"/>
</dbReference>
<dbReference type="SUPFAM" id="SSF53187">
    <property type="entry name" value="Zn-dependent exopeptidases"/>
    <property type="match status" value="1"/>
</dbReference>
<dbReference type="Gene3D" id="3.40.630.40">
    <property type="entry name" value="Zn-dependent exopeptidases"/>
    <property type="match status" value="1"/>
</dbReference>
<reference evidence="1 2" key="1">
    <citation type="submission" date="2019-10" db="EMBL/GenBank/DDBJ databases">
        <title>Epibacterium sp. nov., isolated from seawater.</title>
        <authorList>
            <person name="Zhang X."/>
            <person name="Li N."/>
        </authorList>
    </citation>
    <scope>NUCLEOTIDE SEQUENCE [LARGE SCALE GENOMIC DNA]</scope>
    <source>
        <strain evidence="1 2">SM1969</strain>
    </source>
</reference>
<protein>
    <submittedName>
        <fullName evidence="1">N-formylglutamate amidohydrolase</fullName>
    </submittedName>
</protein>
<dbReference type="RefSeq" id="WP_153545213.1">
    <property type="nucleotide sequence ID" value="NZ_WIXK01000002.1"/>
</dbReference>
<accession>A0A844AUM9</accession>